<evidence type="ECO:0000313" key="2">
    <source>
        <dbReference type="Proteomes" id="UP000030744"/>
    </source>
</evidence>
<gene>
    <name evidence="1" type="ORF">EMH_0028840</name>
</gene>
<reference evidence="1" key="1">
    <citation type="submission" date="2013-10" db="EMBL/GenBank/DDBJ databases">
        <title>Genomic analysis of the causative agents of coccidiosis in chickens.</title>
        <authorList>
            <person name="Reid A.J."/>
            <person name="Blake D."/>
            <person name="Billington K."/>
            <person name="Browne H."/>
            <person name="Dunn M."/>
            <person name="Hung S."/>
            <person name="Kawahara F."/>
            <person name="Miranda-Saavedra D."/>
            <person name="Mourier T."/>
            <person name="Nagra H."/>
            <person name="Otto T.D."/>
            <person name="Rawlings N."/>
            <person name="Sanchez A."/>
            <person name="Sanders M."/>
            <person name="Subramaniam C."/>
            <person name="Tay Y."/>
            <person name="Dear P."/>
            <person name="Doerig C."/>
            <person name="Gruber A."/>
            <person name="Parkinson J."/>
            <person name="Shirley M."/>
            <person name="Wan K.L."/>
            <person name="Berriman M."/>
            <person name="Tomley F."/>
            <person name="Pain A."/>
        </authorList>
    </citation>
    <scope>NUCLEOTIDE SEQUENCE [LARGE SCALE GENOMIC DNA]</scope>
    <source>
        <strain evidence="1">Houghton</strain>
    </source>
</reference>
<sequence>MLGDAGLEQLETDGGNGSEVEETAFVPSVELVEWVLELRSERGRGSDLTEETEEIEGLGVVWLAAFDVDVCGMGSGERCVHDRELAGSSSIACQADSCAGGMRADGRYRGDVLVAVSVQGRGKFVTCVPRYNLEREQAWHGGGASECSSLEWLDPYILETYLQREDWSA</sequence>
<keyword evidence="2" id="KW-1185">Reference proteome</keyword>
<dbReference type="RefSeq" id="XP_013349661.1">
    <property type="nucleotide sequence ID" value="XM_013494207.1"/>
</dbReference>
<accession>U6JU80</accession>
<protein>
    <submittedName>
        <fullName evidence="1">Uncharacterized protein</fullName>
    </submittedName>
</protein>
<dbReference type="Proteomes" id="UP000030744">
    <property type="component" value="Unassembled WGS sequence"/>
</dbReference>
<dbReference type="GeneID" id="25377734"/>
<dbReference type="EMBL" id="HG678849">
    <property type="protein sequence ID" value="CDJ27083.1"/>
    <property type="molecule type" value="Genomic_DNA"/>
</dbReference>
<dbReference type="AlphaFoldDB" id="U6JU80"/>
<reference evidence="1" key="2">
    <citation type="submission" date="2013-10" db="EMBL/GenBank/DDBJ databases">
        <authorList>
            <person name="Aslett M."/>
        </authorList>
    </citation>
    <scope>NUCLEOTIDE SEQUENCE [LARGE SCALE GENOMIC DNA]</scope>
    <source>
        <strain evidence="1">Houghton</strain>
    </source>
</reference>
<proteinExistence type="predicted"/>
<name>U6JU80_9EIME</name>
<dbReference type="VEuPathDB" id="ToxoDB:EMH_0028840"/>
<evidence type="ECO:0000313" key="1">
    <source>
        <dbReference type="EMBL" id="CDJ27083.1"/>
    </source>
</evidence>
<organism evidence="1 2">
    <name type="scientific">Eimeria mitis</name>
    <dbReference type="NCBI Taxonomy" id="44415"/>
    <lineage>
        <taxon>Eukaryota</taxon>
        <taxon>Sar</taxon>
        <taxon>Alveolata</taxon>
        <taxon>Apicomplexa</taxon>
        <taxon>Conoidasida</taxon>
        <taxon>Coccidia</taxon>
        <taxon>Eucoccidiorida</taxon>
        <taxon>Eimeriorina</taxon>
        <taxon>Eimeriidae</taxon>
        <taxon>Eimeria</taxon>
    </lineage>
</organism>